<dbReference type="Pfam" id="PF13302">
    <property type="entry name" value="Acetyltransf_3"/>
    <property type="match status" value="1"/>
</dbReference>
<dbReference type="KEGG" id="acoa:RB602_13540"/>
<dbReference type="Gene3D" id="3.40.630.30">
    <property type="match status" value="1"/>
</dbReference>
<dbReference type="InterPro" id="IPR000182">
    <property type="entry name" value="GNAT_dom"/>
</dbReference>
<dbReference type="EMBL" id="CP136594">
    <property type="protein sequence ID" value="WOE74847.1"/>
    <property type="molecule type" value="Genomic_DNA"/>
</dbReference>
<keyword evidence="3" id="KW-1185">Reference proteome</keyword>
<dbReference type="AlphaFoldDB" id="A0AA97F874"/>
<dbReference type="InterPro" id="IPR016181">
    <property type="entry name" value="Acyl_CoA_acyltransferase"/>
</dbReference>
<reference evidence="2 3" key="1">
    <citation type="submission" date="2023-10" db="EMBL/GenBank/DDBJ databases">
        <title>Complete genome sequence of a Sphingomonadaceae bacterium.</title>
        <authorList>
            <person name="Yan C."/>
        </authorList>
    </citation>
    <scope>NUCLEOTIDE SEQUENCE [LARGE SCALE GENOMIC DNA]</scope>
    <source>
        <strain evidence="2 3">SCSIO 66989</strain>
    </source>
</reference>
<dbReference type="PANTHER" id="PTHR43792">
    <property type="entry name" value="GNAT FAMILY, PUTATIVE (AFU_ORTHOLOGUE AFUA_3G00765)-RELATED-RELATED"/>
    <property type="match status" value="1"/>
</dbReference>
<dbReference type="Proteomes" id="UP001302429">
    <property type="component" value="Chromosome"/>
</dbReference>
<dbReference type="PANTHER" id="PTHR43792:SF16">
    <property type="entry name" value="N-ACETYLTRANSFERASE DOMAIN-CONTAINING PROTEIN"/>
    <property type="match status" value="1"/>
</dbReference>
<accession>A0AA97F874</accession>
<evidence type="ECO:0000259" key="1">
    <source>
        <dbReference type="PROSITE" id="PS51186"/>
    </source>
</evidence>
<name>A0AA97F874_9SPHN</name>
<dbReference type="SUPFAM" id="SSF55729">
    <property type="entry name" value="Acyl-CoA N-acyltransferases (Nat)"/>
    <property type="match status" value="1"/>
</dbReference>
<evidence type="ECO:0000313" key="3">
    <source>
        <dbReference type="Proteomes" id="UP001302429"/>
    </source>
</evidence>
<organism evidence="2 3">
    <name type="scientific">Alterisphingorhabdus coralli</name>
    <dbReference type="NCBI Taxonomy" id="3071408"/>
    <lineage>
        <taxon>Bacteria</taxon>
        <taxon>Pseudomonadati</taxon>
        <taxon>Pseudomonadota</taxon>
        <taxon>Alphaproteobacteria</taxon>
        <taxon>Sphingomonadales</taxon>
        <taxon>Sphingomonadaceae</taxon>
        <taxon>Alterisphingorhabdus (ex Yan et al. 2024)</taxon>
    </lineage>
</organism>
<feature type="domain" description="N-acetyltransferase" evidence="1">
    <location>
        <begin position="18"/>
        <end position="188"/>
    </location>
</feature>
<evidence type="ECO:0000313" key="2">
    <source>
        <dbReference type="EMBL" id="WOE74847.1"/>
    </source>
</evidence>
<dbReference type="InterPro" id="IPR051531">
    <property type="entry name" value="N-acetyltransferase"/>
</dbReference>
<dbReference type="PROSITE" id="PS51186">
    <property type="entry name" value="GNAT"/>
    <property type="match status" value="1"/>
</dbReference>
<gene>
    <name evidence="2" type="ORF">RB602_13540</name>
</gene>
<dbReference type="GO" id="GO:0016747">
    <property type="term" value="F:acyltransferase activity, transferring groups other than amino-acyl groups"/>
    <property type="evidence" value="ECO:0007669"/>
    <property type="project" value="InterPro"/>
</dbReference>
<proteinExistence type="predicted"/>
<dbReference type="RefSeq" id="WP_317081233.1">
    <property type="nucleotide sequence ID" value="NZ_CP136594.1"/>
</dbReference>
<sequence>MGGTDRPVTAPRIVTDRLILRAFERADFDAFCGIRNKPEVVKHISTEPQSRSQLWQKFAYASGLWPLLGHGVWAVERREGGQLIGDVALADYQRDFSPPLPGPAEPGRFGVSWPEASWLFDSEVHGQGYASEALTAALDWADTHLAVPLVCIITPDNLPSIRLAERHGFIRVGERIHSDDPVIVFQRG</sequence>
<protein>
    <submittedName>
        <fullName evidence="2">GNAT family N-acetyltransferase</fullName>
    </submittedName>
</protein>